<dbReference type="InterPro" id="IPR006015">
    <property type="entry name" value="Universal_stress_UspA"/>
</dbReference>
<keyword evidence="4" id="KW-1185">Reference proteome</keyword>
<dbReference type="Proteomes" id="UP000236755">
    <property type="component" value="Unassembled WGS sequence"/>
</dbReference>
<dbReference type="RefSeq" id="WP_092631931.1">
    <property type="nucleotide sequence ID" value="NZ_FNQT01000001.1"/>
</dbReference>
<organism evidence="3 4">
    <name type="scientific">Haloplanus vescus</name>
    <dbReference type="NCBI Taxonomy" id="555874"/>
    <lineage>
        <taxon>Archaea</taxon>
        <taxon>Methanobacteriati</taxon>
        <taxon>Methanobacteriota</taxon>
        <taxon>Stenosarchaea group</taxon>
        <taxon>Halobacteria</taxon>
        <taxon>Halobacteriales</taxon>
        <taxon>Haloferacaceae</taxon>
        <taxon>Haloplanus</taxon>
    </lineage>
</organism>
<feature type="domain" description="UspA" evidence="2">
    <location>
        <begin position="1"/>
        <end position="41"/>
    </location>
</feature>
<dbReference type="PANTHER" id="PTHR46268:SF6">
    <property type="entry name" value="UNIVERSAL STRESS PROTEIN UP12"/>
    <property type="match status" value="1"/>
</dbReference>
<dbReference type="PRINTS" id="PR01438">
    <property type="entry name" value="UNVRSLSTRESS"/>
</dbReference>
<dbReference type="CDD" id="cd00293">
    <property type="entry name" value="USP-like"/>
    <property type="match status" value="2"/>
</dbReference>
<name>A0A1H3WHJ6_9EURY</name>
<accession>A0A1H3WHJ6</accession>
<dbReference type="InterPro" id="IPR006016">
    <property type="entry name" value="UspA"/>
</dbReference>
<comment type="similarity">
    <text evidence="1">Belongs to the universal stress protein A family.</text>
</comment>
<dbReference type="SUPFAM" id="SSF52402">
    <property type="entry name" value="Adenine nucleotide alpha hydrolases-like"/>
    <property type="match status" value="2"/>
</dbReference>
<feature type="domain" description="UspA" evidence="2">
    <location>
        <begin position="136"/>
        <end position="274"/>
    </location>
</feature>
<dbReference type="InterPro" id="IPR014729">
    <property type="entry name" value="Rossmann-like_a/b/a_fold"/>
</dbReference>
<evidence type="ECO:0000313" key="3">
    <source>
        <dbReference type="EMBL" id="SDZ86420.1"/>
    </source>
</evidence>
<evidence type="ECO:0000259" key="2">
    <source>
        <dbReference type="Pfam" id="PF00582"/>
    </source>
</evidence>
<evidence type="ECO:0000313" key="4">
    <source>
        <dbReference type="Proteomes" id="UP000236755"/>
    </source>
</evidence>
<dbReference type="Pfam" id="PF00582">
    <property type="entry name" value="Usp"/>
    <property type="match status" value="3"/>
</dbReference>
<feature type="domain" description="UspA" evidence="2">
    <location>
        <begin position="44"/>
        <end position="123"/>
    </location>
</feature>
<dbReference type="Gene3D" id="3.40.50.620">
    <property type="entry name" value="HUPs"/>
    <property type="match status" value="2"/>
</dbReference>
<evidence type="ECO:0000256" key="1">
    <source>
        <dbReference type="ARBA" id="ARBA00008791"/>
    </source>
</evidence>
<protein>
    <submittedName>
        <fullName evidence="3">Nucleotide-binding universal stress protein, UspA family</fullName>
    </submittedName>
</protein>
<gene>
    <name evidence="3" type="ORF">SAMN04488065_0861</name>
</gene>
<dbReference type="STRING" id="555874.SAMN04488065_0861"/>
<dbReference type="AlphaFoldDB" id="A0A1H3WHJ6"/>
<dbReference type="EMBL" id="FNQT01000001">
    <property type="protein sequence ID" value="SDZ86420.1"/>
    <property type="molecule type" value="Genomic_DNA"/>
</dbReference>
<proteinExistence type="inferred from homology"/>
<reference evidence="3 4" key="1">
    <citation type="submission" date="2016-10" db="EMBL/GenBank/DDBJ databases">
        <authorList>
            <person name="de Groot N.N."/>
        </authorList>
    </citation>
    <scope>NUCLEOTIDE SEQUENCE [LARGE SCALE GENOMIC DNA]</scope>
    <source>
        <strain evidence="3 4">CGMCC 1.8712</strain>
    </source>
</reference>
<dbReference type="PANTHER" id="PTHR46268">
    <property type="entry name" value="STRESS RESPONSE PROTEIN NHAX"/>
    <property type="match status" value="1"/>
</dbReference>
<sequence length="277" mass="28788">MFDRLLIAVDGSDCSTRAAKYGFELAARYGADVEVVSVFSGDMERAQAVLDAAADLATDVGIGADTAVLSGKPGRTIAARASERDADLVIVGRSGRAGVKERLLGSVAERVLRRSEVPVLTVPDGDLDSDTGADYADVLVTTDGSAVAEAAGPYAADIVRRYEAALHVLDVVDVQSEAGVFDAGGVTQEYVERLEADAREAVGDMLDGLDTADLDVREAVVRGAAGDTIVDYADDNDVGMIVMSSEGQSNLAGQQVGTVAGRVLRTAERPVLVVTSH</sequence>
<dbReference type="OrthoDB" id="105697at2157"/>